<evidence type="ECO:0000313" key="2">
    <source>
        <dbReference type="Proteomes" id="UP001595796"/>
    </source>
</evidence>
<sequence length="458" mass="49677">MDAGPKHDQLTAFLRELPAVARGRLAAALEGMGESDPLRSLIAGPLQAARRQLGELPPEVDADHELMAPLDPFVVPEETKAKILGVVSQAGRDRLFAWLKREDAKDIFENLRKKVAALATAEDVSNAIESAQGELARRLDDILHKAGSDRERGRLSLQIGGDNGAADLLDFAVVLKHRKIIRKIASGLQAGGPVDEILSAAKSTIDPIATKTPEALPAALNLFRSRVASPQIFVRFAAYATDTQDFVRIKDTPYSLVLDIALGEAERALWRARKFGSTADRPLFLTAVKNFGATARALSSEIEMPQECTHAKRLSALRKEMAETIRGDLQDIGPRIRSLVRPRGSEALAVPDSYEMSRLEADIDLLVITRTFAEETALNALSSRAYSDAREILDTGPTLLIERMRGAEPSAKAALKARLGAIVSVAAKIFNADYAAQLQKAVEVASQESRNANQLRSA</sequence>
<accession>A0ABV9Z132</accession>
<dbReference type="Proteomes" id="UP001595796">
    <property type="component" value="Unassembled WGS sequence"/>
</dbReference>
<reference evidence="2" key="1">
    <citation type="journal article" date="2019" name="Int. J. Syst. Evol. Microbiol.">
        <title>The Global Catalogue of Microorganisms (GCM) 10K type strain sequencing project: providing services to taxonomists for standard genome sequencing and annotation.</title>
        <authorList>
            <consortium name="The Broad Institute Genomics Platform"/>
            <consortium name="The Broad Institute Genome Sequencing Center for Infectious Disease"/>
            <person name="Wu L."/>
            <person name="Ma J."/>
        </authorList>
    </citation>
    <scope>NUCLEOTIDE SEQUENCE [LARGE SCALE GENOMIC DNA]</scope>
    <source>
        <strain evidence="2">CGMCC 1.16444</strain>
    </source>
</reference>
<keyword evidence="2" id="KW-1185">Reference proteome</keyword>
<gene>
    <name evidence="1" type="ORF">ACFPFW_07295</name>
</gene>
<proteinExistence type="predicted"/>
<evidence type="ECO:0000313" key="1">
    <source>
        <dbReference type="EMBL" id="MFC5067821.1"/>
    </source>
</evidence>
<name>A0ABV9Z132_9HYPH</name>
<comment type="caution">
    <text evidence="1">The sequence shown here is derived from an EMBL/GenBank/DDBJ whole genome shotgun (WGS) entry which is preliminary data.</text>
</comment>
<protein>
    <recommendedName>
        <fullName evidence="3">DUF2336 domain-containing protein</fullName>
    </recommendedName>
</protein>
<evidence type="ECO:0008006" key="3">
    <source>
        <dbReference type="Google" id="ProtNLM"/>
    </source>
</evidence>
<dbReference type="RefSeq" id="WP_114956606.1">
    <property type="nucleotide sequence ID" value="NZ_JBHSJF010000006.1"/>
</dbReference>
<organism evidence="1 2">
    <name type="scientific">Flaviflagellibacter deserti</name>
    <dbReference type="NCBI Taxonomy" id="2267266"/>
    <lineage>
        <taxon>Bacteria</taxon>
        <taxon>Pseudomonadati</taxon>
        <taxon>Pseudomonadota</taxon>
        <taxon>Alphaproteobacteria</taxon>
        <taxon>Hyphomicrobiales</taxon>
        <taxon>Flaviflagellibacter</taxon>
    </lineage>
</organism>
<dbReference type="EMBL" id="JBHSJF010000006">
    <property type="protein sequence ID" value="MFC5067821.1"/>
    <property type="molecule type" value="Genomic_DNA"/>
</dbReference>